<evidence type="ECO:0000313" key="1">
    <source>
        <dbReference type="EMBL" id="KAH0816360.1"/>
    </source>
</evidence>
<organism evidence="1 2">
    <name type="scientific">Tenebrio molitor</name>
    <name type="common">Yellow mealworm beetle</name>
    <dbReference type="NCBI Taxonomy" id="7067"/>
    <lineage>
        <taxon>Eukaryota</taxon>
        <taxon>Metazoa</taxon>
        <taxon>Ecdysozoa</taxon>
        <taxon>Arthropoda</taxon>
        <taxon>Hexapoda</taxon>
        <taxon>Insecta</taxon>
        <taxon>Pterygota</taxon>
        <taxon>Neoptera</taxon>
        <taxon>Endopterygota</taxon>
        <taxon>Coleoptera</taxon>
        <taxon>Polyphaga</taxon>
        <taxon>Cucujiformia</taxon>
        <taxon>Tenebrionidae</taxon>
        <taxon>Tenebrio</taxon>
    </lineage>
</organism>
<gene>
    <name evidence="1" type="ORF">GEV33_006431</name>
</gene>
<reference evidence="1" key="2">
    <citation type="submission" date="2021-08" db="EMBL/GenBank/DDBJ databases">
        <authorList>
            <person name="Eriksson T."/>
        </authorList>
    </citation>
    <scope>NUCLEOTIDE SEQUENCE</scope>
    <source>
        <strain evidence="1">Stoneville</strain>
        <tissue evidence="1">Whole head</tissue>
    </source>
</reference>
<dbReference type="Proteomes" id="UP000719412">
    <property type="component" value="Unassembled WGS sequence"/>
</dbReference>
<evidence type="ECO:0000313" key="2">
    <source>
        <dbReference type="Proteomes" id="UP000719412"/>
    </source>
</evidence>
<name>A0A8J6HKL9_TENMO</name>
<sequence length="475" mass="53686">MSPKNQVHPLSYLCVKLVSTQLIQALSDDEGRNYDVVERYLSDATYEVVQELLKNILNSVNLDAATRFSCLQVLLRRDVKKLDTGIFPHSYYEAILKVITQKGTGLHQLNLKGVWVREHPSELSELIRSLCNLRALTIPHMADDEVIDAIAHCRSLTALDISGECCFTTNGLQQLKSDAITCLDIGNFGKKDVCQQQTSDCDIVAEIIENLPNLTCLRTYSFTGTSLLEVHKRNSKHKTKLKYLHDTGTTHEMMEAIVNTCEHLESVHLDTPDKGVVCRLSDFKKLYCVKLVHHDSDDLLDYLRVSGSNLQVLKLCHNKTASLNLCDVCLCAPNLQILECYQLSLSFSVPDTYFMNLEYVEILYCDIKDSTIKHILMNSPFLKRVIIGCVINMTDGDIFRLCAECDFLFLEELWFSCARGLTSTSVELLMGHCPNLKVLGQLSGWDIHQEEIDYLRSVILYTNTDLTLLPLGTFS</sequence>
<accession>A0A8J6HKL9</accession>
<dbReference type="SUPFAM" id="SSF52058">
    <property type="entry name" value="L domain-like"/>
    <property type="match status" value="1"/>
</dbReference>
<comment type="caution">
    <text evidence="1">The sequence shown here is derived from an EMBL/GenBank/DDBJ whole genome shotgun (WGS) entry which is preliminary data.</text>
</comment>
<reference evidence="1" key="1">
    <citation type="journal article" date="2020" name="J Insects Food Feed">
        <title>The yellow mealworm (Tenebrio molitor) genome: a resource for the emerging insects as food and feed industry.</title>
        <authorList>
            <person name="Eriksson T."/>
            <person name="Andere A."/>
            <person name="Kelstrup H."/>
            <person name="Emery V."/>
            <person name="Picard C."/>
        </authorList>
    </citation>
    <scope>NUCLEOTIDE SEQUENCE</scope>
    <source>
        <strain evidence="1">Stoneville</strain>
        <tissue evidence="1">Whole head</tissue>
    </source>
</reference>
<dbReference type="EMBL" id="JABDTM020021663">
    <property type="protein sequence ID" value="KAH0816360.1"/>
    <property type="molecule type" value="Genomic_DNA"/>
</dbReference>
<dbReference type="InterPro" id="IPR032675">
    <property type="entry name" value="LRR_dom_sf"/>
</dbReference>
<dbReference type="Gene3D" id="3.80.10.10">
    <property type="entry name" value="Ribonuclease Inhibitor"/>
    <property type="match status" value="1"/>
</dbReference>
<dbReference type="AlphaFoldDB" id="A0A8J6HKL9"/>
<keyword evidence="2" id="KW-1185">Reference proteome</keyword>
<protein>
    <submittedName>
        <fullName evidence="1">Uncharacterized protein</fullName>
    </submittedName>
</protein>
<proteinExistence type="predicted"/>